<dbReference type="SUPFAM" id="SSF46785">
    <property type="entry name" value="Winged helix' DNA-binding domain"/>
    <property type="match status" value="1"/>
</dbReference>
<dbReference type="STRING" id="1319815.HMPREF0202_02397"/>
<dbReference type="Proteomes" id="UP000017081">
    <property type="component" value="Unassembled WGS sequence"/>
</dbReference>
<evidence type="ECO:0000256" key="3">
    <source>
        <dbReference type="ARBA" id="ARBA00023163"/>
    </source>
</evidence>
<dbReference type="Pfam" id="PF01047">
    <property type="entry name" value="MarR"/>
    <property type="match status" value="1"/>
</dbReference>
<evidence type="ECO:0000313" key="5">
    <source>
        <dbReference type="EMBL" id="ERT67274.1"/>
    </source>
</evidence>
<accession>U7V807</accession>
<dbReference type="SMART" id="SM00347">
    <property type="entry name" value="HTH_MARR"/>
    <property type="match status" value="1"/>
</dbReference>
<keyword evidence="6" id="KW-1185">Reference proteome</keyword>
<sequence length="141" mass="16318">MNKIKIPILFSRINRLQKKHLNDNLKIFNLESSQGIILLKIKELKKITPTQLVDLGVIEKPAISKTLKKLEGLGYIIKSQSNQDARSFYVSLTKDGERIASHVEEFLDKLDKKFHTILTDDNIQEIKNVLDYLEEKEIKKS</sequence>
<dbReference type="InterPro" id="IPR036388">
    <property type="entry name" value="WH-like_DNA-bd_sf"/>
</dbReference>
<evidence type="ECO:0000313" key="6">
    <source>
        <dbReference type="Proteomes" id="UP000017081"/>
    </source>
</evidence>
<keyword evidence="3" id="KW-0804">Transcription</keyword>
<keyword evidence="1" id="KW-0805">Transcription regulation</keyword>
<evidence type="ECO:0000259" key="4">
    <source>
        <dbReference type="PROSITE" id="PS50995"/>
    </source>
</evidence>
<keyword evidence="2" id="KW-0238">DNA-binding</keyword>
<dbReference type="EMBL" id="AXZF01000114">
    <property type="protein sequence ID" value="ERT67274.1"/>
    <property type="molecule type" value="Genomic_DNA"/>
</dbReference>
<dbReference type="GO" id="GO:0003700">
    <property type="term" value="F:DNA-binding transcription factor activity"/>
    <property type="evidence" value="ECO:0007669"/>
    <property type="project" value="InterPro"/>
</dbReference>
<dbReference type="PRINTS" id="PR00598">
    <property type="entry name" value="HTHMARR"/>
</dbReference>
<evidence type="ECO:0000256" key="2">
    <source>
        <dbReference type="ARBA" id="ARBA00023125"/>
    </source>
</evidence>
<dbReference type="InterPro" id="IPR000835">
    <property type="entry name" value="HTH_MarR-typ"/>
</dbReference>
<dbReference type="PROSITE" id="PS50995">
    <property type="entry name" value="HTH_MARR_2"/>
    <property type="match status" value="1"/>
</dbReference>
<reference evidence="5 6" key="1">
    <citation type="submission" date="2013-08" db="EMBL/GenBank/DDBJ databases">
        <authorList>
            <person name="Weinstock G."/>
            <person name="Sodergren E."/>
            <person name="Wylie T."/>
            <person name="Fulton L."/>
            <person name="Fulton R."/>
            <person name="Fronick C."/>
            <person name="O'Laughlin M."/>
            <person name="Godfrey J."/>
            <person name="Miner T."/>
            <person name="Herter B."/>
            <person name="Appelbaum E."/>
            <person name="Cordes M."/>
            <person name="Lek S."/>
            <person name="Wollam A."/>
            <person name="Pepin K.H."/>
            <person name="Palsikar V.B."/>
            <person name="Mitreva M."/>
            <person name="Wilson R.K."/>
        </authorList>
    </citation>
    <scope>NUCLEOTIDE SEQUENCE [LARGE SCALE GENOMIC DNA]</scope>
    <source>
        <strain evidence="5 6">ATCC BAA-474</strain>
    </source>
</reference>
<dbReference type="PANTHER" id="PTHR42756:SF1">
    <property type="entry name" value="TRANSCRIPTIONAL REPRESSOR OF EMRAB OPERON"/>
    <property type="match status" value="1"/>
</dbReference>
<dbReference type="AlphaFoldDB" id="U7V807"/>
<dbReference type="PANTHER" id="PTHR42756">
    <property type="entry name" value="TRANSCRIPTIONAL REGULATOR, MARR"/>
    <property type="match status" value="1"/>
</dbReference>
<dbReference type="eggNOG" id="COG1846">
    <property type="taxonomic scope" value="Bacteria"/>
</dbReference>
<dbReference type="HOGENOM" id="CLU_1821926_0_0_0"/>
<proteinExistence type="predicted"/>
<feature type="domain" description="HTH marR-type" evidence="4">
    <location>
        <begin position="1"/>
        <end position="135"/>
    </location>
</feature>
<evidence type="ECO:0000256" key="1">
    <source>
        <dbReference type="ARBA" id="ARBA00023015"/>
    </source>
</evidence>
<dbReference type="RefSeq" id="WP_023051929.1">
    <property type="nucleotide sequence ID" value="NZ_CP173065.2"/>
</dbReference>
<organism evidence="5 6">
    <name type="scientific">Cetobacterium somerae ATCC BAA-474</name>
    <dbReference type="NCBI Taxonomy" id="1319815"/>
    <lineage>
        <taxon>Bacteria</taxon>
        <taxon>Fusobacteriati</taxon>
        <taxon>Fusobacteriota</taxon>
        <taxon>Fusobacteriia</taxon>
        <taxon>Fusobacteriales</taxon>
        <taxon>Fusobacteriaceae</taxon>
        <taxon>Cetobacterium</taxon>
    </lineage>
</organism>
<dbReference type="Gene3D" id="1.10.10.10">
    <property type="entry name" value="Winged helix-like DNA-binding domain superfamily/Winged helix DNA-binding domain"/>
    <property type="match status" value="1"/>
</dbReference>
<protein>
    <submittedName>
        <fullName evidence="5">Transcriptional regulator, MarR family</fullName>
    </submittedName>
</protein>
<name>U7V807_9FUSO</name>
<dbReference type="GO" id="GO:0003677">
    <property type="term" value="F:DNA binding"/>
    <property type="evidence" value="ECO:0007669"/>
    <property type="project" value="UniProtKB-KW"/>
</dbReference>
<gene>
    <name evidence="5" type="ORF">HMPREF0202_02397</name>
</gene>
<comment type="caution">
    <text evidence="5">The sequence shown here is derived from an EMBL/GenBank/DDBJ whole genome shotgun (WGS) entry which is preliminary data.</text>
</comment>
<dbReference type="InterPro" id="IPR036390">
    <property type="entry name" value="WH_DNA-bd_sf"/>
</dbReference>